<keyword evidence="5" id="KW-0808">Transferase</keyword>
<feature type="domain" description="RNA polymerase beta subunit protrusion" evidence="16">
    <location>
        <begin position="28"/>
        <end position="398"/>
    </location>
</feature>
<dbReference type="PANTHER" id="PTHR20856">
    <property type="entry name" value="DNA-DIRECTED RNA POLYMERASE I SUBUNIT 2"/>
    <property type="match status" value="1"/>
</dbReference>
<dbReference type="InterPro" id="IPR014724">
    <property type="entry name" value="RNA_pol_RPB2_OB-fold"/>
</dbReference>
<comment type="subcellular location">
    <subcellularLocation>
        <location evidence="1">Nucleus</location>
    </subcellularLocation>
</comment>
<dbReference type="GeneID" id="108744310"/>
<keyword evidence="8" id="KW-0863">Zinc-finger</keyword>
<evidence type="ECO:0000259" key="18">
    <source>
        <dbReference type="Pfam" id="PF06883"/>
    </source>
</evidence>
<evidence type="ECO:0000259" key="17">
    <source>
        <dbReference type="Pfam" id="PF04565"/>
    </source>
</evidence>
<dbReference type="Gene3D" id="3.90.1100.10">
    <property type="match status" value="2"/>
</dbReference>
<dbReference type="Gene3D" id="2.40.270.10">
    <property type="entry name" value="DNA-directed RNA polymerase, subunit 2, domain 6"/>
    <property type="match status" value="1"/>
</dbReference>
<dbReference type="SUPFAM" id="SSF64484">
    <property type="entry name" value="beta and beta-prime subunits of DNA dependent RNA-polymerase"/>
    <property type="match status" value="1"/>
</dbReference>
<comment type="similarity">
    <text evidence="2 13">Belongs to the RNA polymerase beta chain family.</text>
</comment>
<dbReference type="GO" id="GO:0006351">
    <property type="term" value="P:DNA-templated transcription"/>
    <property type="evidence" value="ECO:0007669"/>
    <property type="project" value="InterPro"/>
</dbReference>
<evidence type="ECO:0000259" key="16">
    <source>
        <dbReference type="Pfam" id="PF04563"/>
    </source>
</evidence>
<dbReference type="InterPro" id="IPR007644">
    <property type="entry name" value="RNA_pol_bsu_protrusion"/>
</dbReference>
<feature type="domain" description="RNA polymerase Rpb2" evidence="17">
    <location>
        <begin position="450"/>
        <end position="514"/>
    </location>
</feature>
<evidence type="ECO:0000256" key="13">
    <source>
        <dbReference type="RuleBase" id="RU000434"/>
    </source>
</evidence>
<dbReference type="InterPro" id="IPR009674">
    <property type="entry name" value="Rpa2_dom_4"/>
</dbReference>
<dbReference type="GO" id="GO:0003677">
    <property type="term" value="F:DNA binding"/>
    <property type="evidence" value="ECO:0007669"/>
    <property type="project" value="InterPro"/>
</dbReference>
<dbReference type="GO" id="GO:0008270">
    <property type="term" value="F:zinc ion binding"/>
    <property type="evidence" value="ECO:0007669"/>
    <property type="project" value="UniProtKB-KW"/>
</dbReference>
<feature type="domain" description="DNA-directed RNA polymerase I subunit RPA2" evidence="18">
    <location>
        <begin position="559"/>
        <end position="616"/>
    </location>
</feature>
<evidence type="ECO:0000256" key="12">
    <source>
        <dbReference type="ARBA" id="ARBA00047768"/>
    </source>
</evidence>
<dbReference type="InterPro" id="IPR015712">
    <property type="entry name" value="DNA-dir_RNA_pol_su2"/>
</dbReference>
<reference evidence="20" key="1">
    <citation type="submission" date="2025-08" db="UniProtKB">
        <authorList>
            <consortium name="RefSeq"/>
        </authorList>
    </citation>
    <scope>IDENTIFICATION</scope>
    <source>
        <tissue evidence="20">Entire body</tissue>
    </source>
</reference>
<dbReference type="GO" id="GO:0032549">
    <property type="term" value="F:ribonucleoside binding"/>
    <property type="evidence" value="ECO:0007669"/>
    <property type="project" value="InterPro"/>
</dbReference>
<evidence type="ECO:0000256" key="10">
    <source>
        <dbReference type="ARBA" id="ARBA00023163"/>
    </source>
</evidence>
<dbReference type="FunFam" id="3.90.1100.10:FF:000016">
    <property type="entry name" value="DNA-directed RNA polymerase subunit beta"/>
    <property type="match status" value="1"/>
</dbReference>
<dbReference type="CDD" id="cd00653">
    <property type="entry name" value="RNA_pol_B_RPB2"/>
    <property type="match status" value="1"/>
</dbReference>
<evidence type="ECO:0000256" key="1">
    <source>
        <dbReference type="ARBA" id="ARBA00004123"/>
    </source>
</evidence>
<evidence type="ECO:0000256" key="8">
    <source>
        <dbReference type="ARBA" id="ARBA00022771"/>
    </source>
</evidence>
<dbReference type="OrthoDB" id="10248617at2759"/>
<dbReference type="Pfam" id="PF06883">
    <property type="entry name" value="RNA_pol_Rpa2_4"/>
    <property type="match status" value="1"/>
</dbReference>
<dbReference type="GO" id="GO:0000428">
    <property type="term" value="C:DNA-directed RNA polymerase complex"/>
    <property type="evidence" value="ECO:0007669"/>
    <property type="project" value="UniProtKB-KW"/>
</dbReference>
<evidence type="ECO:0000259" key="15">
    <source>
        <dbReference type="Pfam" id="PF04561"/>
    </source>
</evidence>
<dbReference type="GO" id="GO:0005634">
    <property type="term" value="C:nucleus"/>
    <property type="evidence" value="ECO:0007669"/>
    <property type="project" value="UniProtKB-SubCell"/>
</dbReference>
<gene>
    <name evidence="20" type="primary">LOC108744310</name>
</gene>
<dbReference type="GO" id="GO:0003899">
    <property type="term" value="F:DNA-directed RNA polymerase activity"/>
    <property type="evidence" value="ECO:0007669"/>
    <property type="project" value="UniProtKB-EC"/>
</dbReference>
<evidence type="ECO:0000256" key="6">
    <source>
        <dbReference type="ARBA" id="ARBA00022695"/>
    </source>
</evidence>
<evidence type="ECO:0000256" key="11">
    <source>
        <dbReference type="ARBA" id="ARBA00023242"/>
    </source>
</evidence>
<evidence type="ECO:0000256" key="5">
    <source>
        <dbReference type="ARBA" id="ARBA00022679"/>
    </source>
</evidence>
<dbReference type="KEGG" id="apln:108744310"/>
<sequence length="905" mass="103223">MSNPTLRHLTDPKFGKPAKHQNNLLQQLGTPHISSFNYMVDRGLEQAVADIIPVQFEFTNGDKICLKIEEAALSCPLVPVGTIGVKKQVVLPTECRQRAATYKGKFNIKVSWTVNNGKKSYFEKELGEVPIMLKSNRCHLNLMSPKQLVKNGEHEDEWGGYFVVKGHERLVRMLLMTRRNYPLTIKRSSWKERGELFSDVGVSIRCVREDQTAQNNVLHFLTDGSAKFMFIYLKNLYYIPLMIIMKCLCDYTDKFIFEKLTEGHEDDLYYIDCIQNMLRACHLENLHTQEDCKEYVGKLFRVRFLQCPTWYTNQQITDFMLKQCILIHLDNNTDKFNLLVFMTQKLFAFAQDKCKHEGVDSVMMQEILLGGHLYLQILKERLQGWLNNLRLALLKRPKTDSMLPLSSKEVLIAAKHAGTIESSMEQFFATGNVKTATGLGLMQDKGLVIMAENINRMRYMSHFKAVHRGAFFQEMRTTEVRQLLPDAWGFICPVHTPDGAPCGLLNHLTMNCTVTDAPDPVLTKNIPRVLARLGMVPLENYLHENRADSYVTVVDGKVVGYVPVSIAKDLVDNLRLLKIQGKEIPITTEIALLPRKKVTGQYPGLFLFTGPARMMRPLVNLSARNMEFVGTLEQINLDISVTPDEIYKGVTTHMEPSKSSFLSNLAQLIPMPDTNQSPRNMYQCQMGKQTMGTPCHTWSTQAETKIYRLQTPASPLFRPVHYDNIKLDDFPMGTNAVVAVISYTGYDMEDAMIINRSAYERGFAYGSIYKAQFIELDHVDSYFCRDPSLSFLVDYLDTDGLPHPGVPMSESKPMYCYYSAESCRYVVQNFKGKEDCFVDNVRVCGNFNNTRAKKIACIVFRVPRNPTVGDKFASRAGQKGICSQLWPAEDLPFTETGMFYVNYYM</sequence>
<protein>
    <recommendedName>
        <fullName evidence="3">DNA-directed RNA polymerase</fullName>
        <ecNumber evidence="3">2.7.7.6</ecNumber>
    </recommendedName>
</protein>
<name>A0A1W4XHB8_AGRPL</name>
<dbReference type="PROSITE" id="PS01166">
    <property type="entry name" value="RNA_POL_BETA"/>
    <property type="match status" value="1"/>
</dbReference>
<dbReference type="CTD" id="119599364"/>
<keyword evidence="10" id="KW-0804">Transcription</keyword>
<evidence type="ECO:0000256" key="4">
    <source>
        <dbReference type="ARBA" id="ARBA00022478"/>
    </source>
</evidence>
<dbReference type="Pfam" id="PF04561">
    <property type="entry name" value="RNA_pol_Rpb2_2"/>
    <property type="match status" value="1"/>
</dbReference>
<dbReference type="FunCoup" id="A0A1W4XHB8">
    <property type="interactions" value="1076"/>
</dbReference>
<accession>A0A1W4XHB8</accession>
<dbReference type="InParanoid" id="A0A1W4XHB8"/>
<dbReference type="InterPro" id="IPR037034">
    <property type="entry name" value="RNA_pol_Rpb2_2_sf"/>
</dbReference>
<keyword evidence="4 20" id="KW-0240">DNA-directed RNA polymerase</keyword>
<evidence type="ECO:0000256" key="9">
    <source>
        <dbReference type="ARBA" id="ARBA00022833"/>
    </source>
</evidence>
<dbReference type="Gene3D" id="3.90.1110.10">
    <property type="entry name" value="RNA polymerase Rpb2, domain 2"/>
    <property type="match status" value="1"/>
</dbReference>
<dbReference type="InterPro" id="IPR007120">
    <property type="entry name" value="DNA-dir_RNAP_su2_dom"/>
</dbReference>
<dbReference type="Pfam" id="PF00562">
    <property type="entry name" value="RNA_pol_Rpb2_6"/>
    <property type="match status" value="1"/>
</dbReference>
<evidence type="ECO:0000256" key="3">
    <source>
        <dbReference type="ARBA" id="ARBA00012418"/>
    </source>
</evidence>
<evidence type="ECO:0000259" key="14">
    <source>
        <dbReference type="Pfam" id="PF00562"/>
    </source>
</evidence>
<dbReference type="STRING" id="224129.A0A1W4XHB8"/>
<dbReference type="Gene3D" id="2.40.50.150">
    <property type="match status" value="1"/>
</dbReference>
<evidence type="ECO:0000256" key="2">
    <source>
        <dbReference type="ARBA" id="ARBA00006835"/>
    </source>
</evidence>
<keyword evidence="7" id="KW-0479">Metal-binding</keyword>
<dbReference type="InterPro" id="IPR007645">
    <property type="entry name" value="RNA_pol_Rpb2_3"/>
</dbReference>
<organism evidence="19 20">
    <name type="scientific">Agrilus planipennis</name>
    <name type="common">Emerald ash borer</name>
    <name type="synonym">Agrilus marcopoli</name>
    <dbReference type="NCBI Taxonomy" id="224129"/>
    <lineage>
        <taxon>Eukaryota</taxon>
        <taxon>Metazoa</taxon>
        <taxon>Ecdysozoa</taxon>
        <taxon>Arthropoda</taxon>
        <taxon>Hexapoda</taxon>
        <taxon>Insecta</taxon>
        <taxon>Pterygota</taxon>
        <taxon>Neoptera</taxon>
        <taxon>Endopterygota</taxon>
        <taxon>Coleoptera</taxon>
        <taxon>Polyphaga</taxon>
        <taxon>Elateriformia</taxon>
        <taxon>Buprestoidea</taxon>
        <taxon>Buprestidae</taxon>
        <taxon>Agrilinae</taxon>
        <taxon>Agrilus</taxon>
    </lineage>
</organism>
<evidence type="ECO:0000313" key="20">
    <source>
        <dbReference type="RefSeq" id="XP_018335521.1"/>
    </source>
</evidence>
<dbReference type="Pfam" id="PF04563">
    <property type="entry name" value="RNA_pol_Rpb2_1"/>
    <property type="match status" value="1"/>
</dbReference>
<dbReference type="FunFam" id="3.90.1100.10:FF:000008">
    <property type="entry name" value="DNA-directed RNA polymerase subunit beta"/>
    <property type="match status" value="1"/>
</dbReference>
<dbReference type="AlphaFoldDB" id="A0A1W4XHB8"/>
<dbReference type="InterPro" id="IPR007121">
    <property type="entry name" value="RNA_pol_bsu_CS"/>
</dbReference>
<proteinExistence type="inferred from homology"/>
<evidence type="ECO:0000313" key="19">
    <source>
        <dbReference type="Proteomes" id="UP000192223"/>
    </source>
</evidence>
<keyword evidence="19" id="KW-1185">Reference proteome</keyword>
<evidence type="ECO:0000256" key="7">
    <source>
        <dbReference type="ARBA" id="ARBA00022723"/>
    </source>
</evidence>
<dbReference type="InterPro" id="IPR037033">
    <property type="entry name" value="DNA-dir_RNAP_su2_hyb_sf"/>
</dbReference>
<feature type="domain" description="DNA-directed RNA polymerase subunit 2 hybrid-binding" evidence="14">
    <location>
        <begin position="666"/>
        <end position="898"/>
    </location>
</feature>
<dbReference type="InterPro" id="IPR007642">
    <property type="entry name" value="RNA_pol_Rpb2_2"/>
</dbReference>
<dbReference type="Pfam" id="PF04565">
    <property type="entry name" value="RNA_pol_Rpb2_3"/>
    <property type="match status" value="1"/>
</dbReference>
<comment type="catalytic activity">
    <reaction evidence="12">
        <text>RNA(n) + a ribonucleoside 5'-triphosphate = RNA(n+1) + diphosphate</text>
        <dbReference type="Rhea" id="RHEA:21248"/>
        <dbReference type="Rhea" id="RHEA-COMP:14527"/>
        <dbReference type="Rhea" id="RHEA-COMP:17342"/>
        <dbReference type="ChEBI" id="CHEBI:33019"/>
        <dbReference type="ChEBI" id="CHEBI:61557"/>
        <dbReference type="ChEBI" id="CHEBI:140395"/>
        <dbReference type="EC" id="2.7.7.6"/>
    </reaction>
    <physiologicalReaction direction="left-to-right" evidence="12">
        <dbReference type="Rhea" id="RHEA:21249"/>
    </physiologicalReaction>
</comment>
<dbReference type="EC" id="2.7.7.6" evidence="3"/>
<feature type="domain" description="RNA polymerase Rpb2" evidence="15">
    <location>
        <begin position="178"/>
        <end position="367"/>
    </location>
</feature>
<dbReference type="FunFam" id="3.90.1110.10:FF:000007">
    <property type="entry name" value="DNA-directed RNA polymerase subunit beta"/>
    <property type="match status" value="1"/>
</dbReference>
<keyword evidence="9" id="KW-0862">Zinc</keyword>
<dbReference type="RefSeq" id="XP_018335521.1">
    <property type="nucleotide sequence ID" value="XM_018480019.1"/>
</dbReference>
<dbReference type="Proteomes" id="UP000192223">
    <property type="component" value="Unplaced"/>
</dbReference>
<keyword evidence="11" id="KW-0539">Nucleus</keyword>
<keyword evidence="6" id="KW-0548">Nucleotidyltransferase</keyword>